<protein>
    <submittedName>
        <fullName evidence="2">Nuclear transport factor 2 family protein</fullName>
    </submittedName>
</protein>
<dbReference type="Pfam" id="PF12680">
    <property type="entry name" value="SnoaL_2"/>
    <property type="match status" value="1"/>
</dbReference>
<gene>
    <name evidence="2" type="ORF">KGA66_04855</name>
</gene>
<feature type="domain" description="SnoaL-like" evidence="1">
    <location>
        <begin position="20"/>
        <end position="110"/>
    </location>
</feature>
<dbReference type="SUPFAM" id="SSF54427">
    <property type="entry name" value="NTF2-like"/>
    <property type="match status" value="1"/>
</dbReference>
<dbReference type="EMBL" id="JAGSXH010000010">
    <property type="protein sequence ID" value="MBS2962365.1"/>
    <property type="molecule type" value="Genomic_DNA"/>
</dbReference>
<dbReference type="RefSeq" id="WP_211464948.1">
    <property type="nucleotide sequence ID" value="NZ_JAGSXH010000010.1"/>
</dbReference>
<dbReference type="Gene3D" id="3.10.450.50">
    <property type="match status" value="1"/>
</dbReference>
<dbReference type="AlphaFoldDB" id="A0A8J8BBE0"/>
<comment type="caution">
    <text evidence="2">The sequence shown here is derived from an EMBL/GenBank/DDBJ whole genome shotgun (WGS) entry which is preliminary data.</text>
</comment>
<keyword evidence="3" id="KW-1185">Reference proteome</keyword>
<dbReference type="InterPro" id="IPR032710">
    <property type="entry name" value="NTF2-like_dom_sf"/>
</dbReference>
<evidence type="ECO:0000313" key="3">
    <source>
        <dbReference type="Proteomes" id="UP000677913"/>
    </source>
</evidence>
<evidence type="ECO:0000259" key="1">
    <source>
        <dbReference type="Pfam" id="PF12680"/>
    </source>
</evidence>
<sequence length="114" mass="12336">MTPGEPRGPAQAVAAHCELFNRCVESGDWKPFLDTFTEDAVMTVQRPPLPAFVGREAIAAAYAEAPPRWTMQVTDVREQGADTAVVGFRWSSGRPGAMTVTWRGSAVCAVRISL</sequence>
<dbReference type="InterPro" id="IPR037401">
    <property type="entry name" value="SnoaL-like"/>
</dbReference>
<dbReference type="Proteomes" id="UP000677913">
    <property type="component" value="Unassembled WGS sequence"/>
</dbReference>
<name>A0A8J8BBE0_9ACTN</name>
<organism evidence="2 3">
    <name type="scientific">Actinocrinis puniceicyclus</name>
    <dbReference type="NCBI Taxonomy" id="977794"/>
    <lineage>
        <taxon>Bacteria</taxon>
        <taxon>Bacillati</taxon>
        <taxon>Actinomycetota</taxon>
        <taxon>Actinomycetes</taxon>
        <taxon>Catenulisporales</taxon>
        <taxon>Actinospicaceae</taxon>
        <taxon>Actinocrinis</taxon>
    </lineage>
</organism>
<proteinExistence type="predicted"/>
<evidence type="ECO:0000313" key="2">
    <source>
        <dbReference type="EMBL" id="MBS2962365.1"/>
    </source>
</evidence>
<accession>A0A8J8BBE0</accession>
<reference evidence="2" key="1">
    <citation type="submission" date="2021-04" db="EMBL/GenBank/DDBJ databases">
        <title>Genome based classification of Actinospica acidithermotolerans sp. nov., an actinobacterium isolated from an Indonesian hot spring.</title>
        <authorList>
            <person name="Kusuma A.B."/>
            <person name="Putra K.E."/>
            <person name="Nafisah S."/>
            <person name="Loh J."/>
            <person name="Nouioui I."/>
            <person name="Goodfellow M."/>
        </authorList>
    </citation>
    <scope>NUCLEOTIDE SEQUENCE</scope>
    <source>
        <strain evidence="2">DSM 45618</strain>
    </source>
</reference>